<sequence length="319" mass="37095">MKSIYHKICLTAIFAGGLTLFSCQKEHLASDSVIDRYYPKVSATELDRWAIDSFKPYNIQTLYRWQKEHFPSGSFGIPPKTEQVKPVLEAFKMLLLDLYTLEKAGGKDFFRDKGLIRITLLGGFEMQENKVLMRLWYPQTASNEMFAFDVNTFDPSDKKSVYRLMRSLHHQFARRLIEHIPYNRDAFLLINPKAYGVLPLAPSPADVYRRVGLSPYAHRRGFYTLYSMASPEDEFAEIISTLLLHTAVELKEAEDTAARPIYPDQPESVQEAREAYRVLREKRAFVERYFRQDVGISLSRLQLLSLKQLNAYYKLHKTK</sequence>
<dbReference type="PROSITE" id="PS51257">
    <property type="entry name" value="PROKAR_LIPOPROTEIN"/>
    <property type="match status" value="1"/>
</dbReference>
<dbReference type="Proteomes" id="UP000030103">
    <property type="component" value="Unassembled WGS sequence"/>
</dbReference>
<evidence type="ECO:0008006" key="3">
    <source>
        <dbReference type="Google" id="ProtNLM"/>
    </source>
</evidence>
<dbReference type="eggNOG" id="ENOG502ZCK3">
    <property type="taxonomic scope" value="Bacteria"/>
</dbReference>
<proteinExistence type="predicted"/>
<dbReference type="STRING" id="28115.HQ47_04440"/>
<evidence type="ECO:0000313" key="2">
    <source>
        <dbReference type="Proteomes" id="UP000030103"/>
    </source>
</evidence>
<name>A0A0A2ED05_9PORP</name>
<dbReference type="NCBIfam" id="TIGR04549">
    <property type="entry name" value="LP_HExxH_w_tonB"/>
    <property type="match status" value="1"/>
</dbReference>
<dbReference type="Pfam" id="PF15890">
    <property type="entry name" value="Peptidase_Mx1"/>
    <property type="match status" value="1"/>
</dbReference>
<organism evidence="1 2">
    <name type="scientific">Porphyromonas macacae</name>
    <dbReference type="NCBI Taxonomy" id="28115"/>
    <lineage>
        <taxon>Bacteria</taxon>
        <taxon>Pseudomonadati</taxon>
        <taxon>Bacteroidota</taxon>
        <taxon>Bacteroidia</taxon>
        <taxon>Bacteroidales</taxon>
        <taxon>Porphyromonadaceae</taxon>
        <taxon>Porphyromonas</taxon>
    </lineage>
</organism>
<dbReference type="RefSeq" id="WP_036873636.1">
    <property type="nucleotide sequence ID" value="NZ_JRFA01000014.1"/>
</dbReference>
<accession>A0A0A2ED05</accession>
<dbReference type="EMBL" id="JRFA01000014">
    <property type="protein sequence ID" value="KGN74314.1"/>
    <property type="molecule type" value="Genomic_DNA"/>
</dbReference>
<comment type="caution">
    <text evidence="1">The sequence shown here is derived from an EMBL/GenBank/DDBJ whole genome shotgun (WGS) entry which is preliminary data.</text>
</comment>
<keyword evidence="2" id="KW-1185">Reference proteome</keyword>
<dbReference type="AlphaFoldDB" id="A0A0A2ED05"/>
<dbReference type="Gene3D" id="3.40.390.70">
    <property type="match status" value="1"/>
</dbReference>
<evidence type="ECO:0000313" key="1">
    <source>
        <dbReference type="EMBL" id="KGN74314.1"/>
    </source>
</evidence>
<dbReference type="InterPro" id="IPR030890">
    <property type="entry name" value="LP_HExxH_w_TonB"/>
</dbReference>
<gene>
    <name evidence="1" type="ORF">HQ47_04440</name>
</gene>
<protein>
    <recommendedName>
        <fullName evidence="3">Lipoprotein</fullName>
    </recommendedName>
</protein>
<reference evidence="1 2" key="1">
    <citation type="submission" date="2014-09" db="EMBL/GenBank/DDBJ databases">
        <title>Draft Genome Sequence of Porphyromonas macacae COT-192_OH2859.</title>
        <authorList>
            <person name="Wallis C."/>
            <person name="Deusch O."/>
            <person name="O'Flynn C."/>
            <person name="Davis I."/>
            <person name="Horsfall A."/>
            <person name="Kirkwood N."/>
            <person name="Harris S."/>
            <person name="Eisen J.A."/>
            <person name="Coil D.A."/>
            <person name="Darling A.E."/>
            <person name="Jospin G."/>
            <person name="Alexiev A."/>
        </authorList>
    </citation>
    <scope>NUCLEOTIDE SEQUENCE [LARGE SCALE GENOMIC DNA]</scope>
    <source>
        <strain evidence="2">COT-192 OH2859</strain>
    </source>
</reference>
<dbReference type="OrthoDB" id="1113652at2"/>